<evidence type="ECO:0000313" key="1">
    <source>
        <dbReference type="EMBL" id="KIW00994.1"/>
    </source>
</evidence>
<evidence type="ECO:0000313" key="2">
    <source>
        <dbReference type="Proteomes" id="UP000053259"/>
    </source>
</evidence>
<dbReference type="EMBL" id="KN847558">
    <property type="protein sequence ID" value="KIW00994.1"/>
    <property type="molecule type" value="Genomic_DNA"/>
</dbReference>
<dbReference type="OrthoDB" id="3525185at2759"/>
<reference evidence="1 2" key="1">
    <citation type="submission" date="2015-01" db="EMBL/GenBank/DDBJ databases">
        <title>The Genome Sequence of Ochroconis gallopava CBS43764.</title>
        <authorList>
            <consortium name="The Broad Institute Genomics Platform"/>
            <person name="Cuomo C."/>
            <person name="de Hoog S."/>
            <person name="Gorbushina A."/>
            <person name="Stielow B."/>
            <person name="Teixiera M."/>
            <person name="Abouelleil A."/>
            <person name="Chapman S.B."/>
            <person name="Priest M."/>
            <person name="Young S.K."/>
            <person name="Wortman J."/>
            <person name="Nusbaum C."/>
            <person name="Birren B."/>
        </authorList>
    </citation>
    <scope>NUCLEOTIDE SEQUENCE [LARGE SCALE GENOMIC DNA]</scope>
    <source>
        <strain evidence="1 2">CBS 43764</strain>
    </source>
</reference>
<evidence type="ECO:0008006" key="3">
    <source>
        <dbReference type="Google" id="ProtNLM"/>
    </source>
</evidence>
<dbReference type="PANTHER" id="PTHR38111:SF11">
    <property type="entry name" value="TRANSCRIPTION FACTOR DOMAIN-CONTAINING PROTEIN-RELATED"/>
    <property type="match status" value="1"/>
</dbReference>
<protein>
    <recommendedName>
        <fullName evidence="3">Transcription factor domain-containing protein</fullName>
    </recommendedName>
</protein>
<dbReference type="HOGENOM" id="CLU_903722_0_0_1"/>
<dbReference type="GeneID" id="27315486"/>
<dbReference type="RefSeq" id="XP_016210863.1">
    <property type="nucleotide sequence ID" value="XM_016361288.1"/>
</dbReference>
<keyword evidence="2" id="KW-1185">Reference proteome</keyword>
<organism evidence="1 2">
    <name type="scientific">Verruconis gallopava</name>
    <dbReference type="NCBI Taxonomy" id="253628"/>
    <lineage>
        <taxon>Eukaryota</taxon>
        <taxon>Fungi</taxon>
        <taxon>Dikarya</taxon>
        <taxon>Ascomycota</taxon>
        <taxon>Pezizomycotina</taxon>
        <taxon>Dothideomycetes</taxon>
        <taxon>Pleosporomycetidae</taxon>
        <taxon>Venturiales</taxon>
        <taxon>Sympoventuriaceae</taxon>
        <taxon>Verruconis</taxon>
    </lineage>
</organism>
<dbReference type="AlphaFoldDB" id="A0A0D2APE8"/>
<sequence>MSDGLLAACKFLAMYEATQGAGTNWERHALGILKIVEVRGAVAHQTGLAHALFLDARYQGIAASIRRRVPTFLSSEEWCTIPFKIEGKDVRHELLDIMAEIPRLQTDLSCLGKISESAQGAVDRRASFFLLCRSIRRRLGEWLGHVRAKYDVDRVALIEEGIPENFPLSNITLAHTMSLYWTSMLLVNFQEFLGLRDVPVPTRSIPSKDYFDNAVTLEILPYILYIAKSVPYFFQPEAGSLSPQLFSFPLGVAVSVAADTNAHFVPEYRRLLKAFSKGVAGEQIRKFLTSLQLLADSGDKGQSSSFHP</sequence>
<dbReference type="InterPro" id="IPR053178">
    <property type="entry name" value="Osmoadaptation_assoc"/>
</dbReference>
<accession>A0A0D2APE8</accession>
<dbReference type="STRING" id="253628.A0A0D2APE8"/>
<dbReference type="PANTHER" id="PTHR38111">
    <property type="entry name" value="ZN(2)-C6 FUNGAL-TYPE DOMAIN-CONTAINING PROTEIN-RELATED"/>
    <property type="match status" value="1"/>
</dbReference>
<dbReference type="Proteomes" id="UP000053259">
    <property type="component" value="Unassembled WGS sequence"/>
</dbReference>
<proteinExistence type="predicted"/>
<gene>
    <name evidence="1" type="ORF">PV09_07513</name>
</gene>
<name>A0A0D2APE8_9PEZI</name>
<dbReference type="InParanoid" id="A0A0D2APE8"/>
<dbReference type="VEuPathDB" id="FungiDB:PV09_07513"/>